<comment type="pathway">
    <text evidence="1">Purine metabolism; IMP biosynthesis via de novo pathway; N(2)-formyl-N(1)-(5-phospho-D-ribosyl)glycinamide from N(1)-(5-phospho-D-ribosyl)glycinamide (10-formyl THF route): step 1/1.</text>
</comment>
<evidence type="ECO:0000259" key="5">
    <source>
        <dbReference type="Pfam" id="PF00551"/>
    </source>
</evidence>
<dbReference type="Pfam" id="PF00551">
    <property type="entry name" value="Formyl_trans_N"/>
    <property type="match status" value="1"/>
</dbReference>
<dbReference type="Gene3D" id="3.40.50.170">
    <property type="entry name" value="Formyl transferase, N-terminal domain"/>
    <property type="match status" value="1"/>
</dbReference>
<organism evidence="6 7">
    <name type="scientific">Seiridium unicorne</name>
    <dbReference type="NCBI Taxonomy" id="138068"/>
    <lineage>
        <taxon>Eukaryota</taxon>
        <taxon>Fungi</taxon>
        <taxon>Dikarya</taxon>
        <taxon>Ascomycota</taxon>
        <taxon>Pezizomycotina</taxon>
        <taxon>Sordariomycetes</taxon>
        <taxon>Xylariomycetidae</taxon>
        <taxon>Amphisphaeriales</taxon>
        <taxon>Sporocadaceae</taxon>
        <taxon>Seiridium</taxon>
    </lineage>
</organism>
<feature type="domain" description="Formyl transferase N-terminal" evidence="5">
    <location>
        <begin position="6"/>
        <end position="208"/>
    </location>
</feature>
<dbReference type="EMBL" id="JARVKF010000168">
    <property type="protein sequence ID" value="KAK9421609.1"/>
    <property type="molecule type" value="Genomic_DNA"/>
</dbReference>
<sequence length="223" mass="24176">MAEKVRLSVLCSGNGSNLQALIDNVQSGVIPGEIIKVTVDKKDAYAIKRAEAAGIPTDYFNKINQKFVAAGEKDPEKVKEGRSKYDAALAERILNDKPELVVLAGWMHVFSASFLRPLAAVGVDVINLHPAKPGCYDGAGAIQRAYEDYQAGVLPDNTTGIMIHHVIEQVDRGAPILVKDIVIQPGESLEQLTERMHGSEHELIVEATAIKAKQILAKRRSAS</sequence>
<gene>
    <name evidence="6" type="ORF">SUNI508_05539</name>
</gene>
<keyword evidence="7" id="KW-1185">Reference proteome</keyword>
<dbReference type="GO" id="GO:0016740">
    <property type="term" value="F:transferase activity"/>
    <property type="evidence" value="ECO:0007669"/>
    <property type="project" value="UniProtKB-KW"/>
</dbReference>
<evidence type="ECO:0000313" key="7">
    <source>
        <dbReference type="Proteomes" id="UP001408356"/>
    </source>
</evidence>
<protein>
    <recommendedName>
        <fullName evidence="2">phosphoribosylglycinamide formyltransferase 1</fullName>
        <ecNumber evidence="2">2.1.2.2</ecNumber>
    </recommendedName>
</protein>
<reference evidence="6 7" key="1">
    <citation type="journal article" date="2024" name="J. Plant Pathol.">
        <title>Sequence and assembly of the genome of Seiridium unicorne, isolate CBS 538.82, causal agent of cypress canker disease.</title>
        <authorList>
            <person name="Scali E."/>
            <person name="Rocca G.D."/>
            <person name="Danti R."/>
            <person name="Garbelotto M."/>
            <person name="Barberini S."/>
            <person name="Baroncelli R."/>
            <person name="Emiliani G."/>
        </authorList>
    </citation>
    <scope>NUCLEOTIDE SEQUENCE [LARGE SCALE GENOMIC DNA]</scope>
    <source>
        <strain evidence="6 7">BM-138-508</strain>
    </source>
</reference>
<keyword evidence="3 6" id="KW-0808">Transferase</keyword>
<dbReference type="InterPro" id="IPR002376">
    <property type="entry name" value="Formyl_transf_N"/>
</dbReference>
<dbReference type="Proteomes" id="UP001408356">
    <property type="component" value="Unassembled WGS sequence"/>
</dbReference>
<evidence type="ECO:0000256" key="2">
    <source>
        <dbReference type="ARBA" id="ARBA00012254"/>
    </source>
</evidence>
<dbReference type="InterPro" id="IPR036477">
    <property type="entry name" value="Formyl_transf_N_sf"/>
</dbReference>
<name>A0ABR2V3X1_9PEZI</name>
<proteinExistence type="predicted"/>
<comment type="caution">
    <text evidence="6">The sequence shown here is derived from an EMBL/GenBank/DDBJ whole genome shotgun (WGS) entry which is preliminary data.</text>
</comment>
<evidence type="ECO:0000256" key="1">
    <source>
        <dbReference type="ARBA" id="ARBA00005054"/>
    </source>
</evidence>
<dbReference type="InterPro" id="IPR004607">
    <property type="entry name" value="GART"/>
</dbReference>
<dbReference type="EC" id="2.1.2.2" evidence="2"/>
<dbReference type="PANTHER" id="PTHR43369">
    <property type="entry name" value="PHOSPHORIBOSYLGLYCINAMIDE FORMYLTRANSFERASE"/>
    <property type="match status" value="1"/>
</dbReference>
<dbReference type="PANTHER" id="PTHR43369:SF2">
    <property type="entry name" value="PHOSPHORIBOSYLGLYCINAMIDE FORMYLTRANSFERASE"/>
    <property type="match status" value="1"/>
</dbReference>
<accession>A0ABR2V3X1</accession>
<evidence type="ECO:0000256" key="3">
    <source>
        <dbReference type="ARBA" id="ARBA00022679"/>
    </source>
</evidence>
<keyword evidence="4" id="KW-0658">Purine biosynthesis</keyword>
<dbReference type="SUPFAM" id="SSF53328">
    <property type="entry name" value="Formyltransferase"/>
    <property type="match status" value="1"/>
</dbReference>
<dbReference type="NCBIfam" id="TIGR00639">
    <property type="entry name" value="PurN"/>
    <property type="match status" value="1"/>
</dbReference>
<evidence type="ECO:0000256" key="4">
    <source>
        <dbReference type="ARBA" id="ARBA00022755"/>
    </source>
</evidence>
<evidence type="ECO:0000313" key="6">
    <source>
        <dbReference type="EMBL" id="KAK9421609.1"/>
    </source>
</evidence>